<dbReference type="InterPro" id="IPR050108">
    <property type="entry name" value="CDK"/>
</dbReference>
<evidence type="ECO:0000256" key="4">
    <source>
        <dbReference type="ARBA" id="ARBA00022741"/>
    </source>
</evidence>
<dbReference type="GO" id="GO:0008353">
    <property type="term" value="F:RNA polymerase II CTD heptapeptide repeat kinase activity"/>
    <property type="evidence" value="ECO:0007669"/>
    <property type="project" value="TreeGrafter"/>
</dbReference>
<evidence type="ECO:0000259" key="7">
    <source>
        <dbReference type="Pfam" id="PF00069"/>
    </source>
</evidence>
<evidence type="ECO:0000256" key="5">
    <source>
        <dbReference type="ARBA" id="ARBA00022777"/>
    </source>
</evidence>
<evidence type="ECO:0000313" key="8">
    <source>
        <dbReference type="EMBL" id="CAD7624472.1"/>
    </source>
</evidence>
<dbReference type="GO" id="GO:0005524">
    <property type="term" value="F:ATP binding"/>
    <property type="evidence" value="ECO:0007669"/>
    <property type="project" value="UniProtKB-KW"/>
</dbReference>
<accession>A0A7R9KKB0</accession>
<keyword evidence="3" id="KW-0808">Transferase</keyword>
<dbReference type="SUPFAM" id="SSF56112">
    <property type="entry name" value="Protein kinase-like (PK-like)"/>
    <property type="match status" value="1"/>
</dbReference>
<dbReference type="AlphaFoldDB" id="A0A7R9KKB0"/>
<evidence type="ECO:0000256" key="3">
    <source>
        <dbReference type="ARBA" id="ARBA00022679"/>
    </source>
</evidence>
<dbReference type="PANTHER" id="PTHR24056:SF233">
    <property type="entry name" value="CYCLIN-DEPENDENT KINASE 9"/>
    <property type="match status" value="1"/>
</dbReference>
<name>A0A7R9KKB0_9ACAR</name>
<evidence type="ECO:0000256" key="1">
    <source>
        <dbReference type="ARBA" id="ARBA00004123"/>
    </source>
</evidence>
<feature type="domain" description="Protein kinase" evidence="7">
    <location>
        <begin position="95"/>
        <end position="146"/>
    </location>
</feature>
<evidence type="ECO:0000256" key="6">
    <source>
        <dbReference type="ARBA" id="ARBA00022840"/>
    </source>
</evidence>
<dbReference type="Proteomes" id="UP000759131">
    <property type="component" value="Unassembled WGS sequence"/>
</dbReference>
<reference evidence="8" key="1">
    <citation type="submission" date="2020-11" db="EMBL/GenBank/DDBJ databases">
        <authorList>
            <person name="Tran Van P."/>
        </authorList>
    </citation>
    <scope>NUCLEOTIDE SEQUENCE</scope>
</reference>
<dbReference type="EMBL" id="OC856922">
    <property type="protein sequence ID" value="CAD7624472.1"/>
    <property type="molecule type" value="Genomic_DNA"/>
</dbReference>
<dbReference type="EMBL" id="CAJPIZ010002347">
    <property type="protein sequence ID" value="CAG2104902.1"/>
    <property type="molecule type" value="Genomic_DNA"/>
</dbReference>
<keyword evidence="9" id="KW-1185">Reference proteome</keyword>
<dbReference type="GO" id="GO:0005634">
    <property type="term" value="C:nucleus"/>
    <property type="evidence" value="ECO:0007669"/>
    <property type="project" value="UniProtKB-SubCell"/>
</dbReference>
<keyword evidence="2" id="KW-0723">Serine/threonine-protein kinase</keyword>
<proteinExistence type="predicted"/>
<dbReference type="Gene3D" id="1.10.510.10">
    <property type="entry name" value="Transferase(Phosphotransferase) domain 1"/>
    <property type="match status" value="1"/>
</dbReference>
<gene>
    <name evidence="8" type="ORF">OSB1V03_LOCUS4917</name>
</gene>
<comment type="subcellular location">
    <subcellularLocation>
        <location evidence="1">Nucleus</location>
    </subcellularLocation>
</comment>
<keyword evidence="5" id="KW-0418">Kinase</keyword>
<organism evidence="8">
    <name type="scientific">Medioppia subpectinata</name>
    <dbReference type="NCBI Taxonomy" id="1979941"/>
    <lineage>
        <taxon>Eukaryota</taxon>
        <taxon>Metazoa</taxon>
        <taxon>Ecdysozoa</taxon>
        <taxon>Arthropoda</taxon>
        <taxon>Chelicerata</taxon>
        <taxon>Arachnida</taxon>
        <taxon>Acari</taxon>
        <taxon>Acariformes</taxon>
        <taxon>Sarcoptiformes</taxon>
        <taxon>Oribatida</taxon>
        <taxon>Brachypylina</taxon>
        <taxon>Oppioidea</taxon>
        <taxon>Oppiidae</taxon>
        <taxon>Medioppia</taxon>
    </lineage>
</organism>
<dbReference type="InterPro" id="IPR011009">
    <property type="entry name" value="Kinase-like_dom_sf"/>
</dbReference>
<dbReference type="Pfam" id="PF00069">
    <property type="entry name" value="Pkinase"/>
    <property type="match status" value="1"/>
</dbReference>
<keyword evidence="6" id="KW-0067">ATP-binding</keyword>
<keyword evidence="4" id="KW-0547">Nucleotide-binding</keyword>
<dbReference type="OrthoDB" id="248923at2759"/>
<dbReference type="GO" id="GO:0004693">
    <property type="term" value="F:cyclin-dependent protein serine/threonine kinase activity"/>
    <property type="evidence" value="ECO:0007669"/>
    <property type="project" value="TreeGrafter"/>
</dbReference>
<evidence type="ECO:0000256" key="2">
    <source>
        <dbReference type="ARBA" id="ARBA00022527"/>
    </source>
</evidence>
<dbReference type="InterPro" id="IPR000719">
    <property type="entry name" value="Prot_kinase_dom"/>
</dbReference>
<dbReference type="PANTHER" id="PTHR24056">
    <property type="entry name" value="CELL DIVISION PROTEIN KINASE"/>
    <property type="match status" value="1"/>
</dbReference>
<protein>
    <recommendedName>
        <fullName evidence="7">Protein kinase domain-containing protein</fullName>
    </recommendedName>
</protein>
<evidence type="ECO:0000313" key="9">
    <source>
        <dbReference type="Proteomes" id="UP000759131"/>
    </source>
</evidence>
<sequence length="165" mass="18864">MPTTRSVSTGAATFYLVLEFCEHDLRQTTGQLYGPFLDEREQKSDATAVECAVFHTLAEDIASRHESGQHFDHQKRGLKAGRLWSRPSHQLREYNKRYTNRVITLWYRPPEPLLGERNHDSPVDLWGAGCIMAECFMGLTLTDVDPDPNNGRHHRLDATQPMVDN</sequence>